<comment type="caution">
    <text evidence="1">The sequence shown here is derived from an EMBL/GenBank/DDBJ whole genome shotgun (WGS) entry which is preliminary data.</text>
</comment>
<proteinExistence type="predicted"/>
<dbReference type="SUPFAM" id="SSF56214">
    <property type="entry name" value="4'-phosphopantetheinyl transferase"/>
    <property type="match status" value="1"/>
</dbReference>
<accession>A0ABR5K9F3</accession>
<keyword evidence="2" id="KW-1185">Reference proteome</keyword>
<dbReference type="Proteomes" id="UP000037727">
    <property type="component" value="Unassembled WGS sequence"/>
</dbReference>
<dbReference type="Gene3D" id="3.90.470.20">
    <property type="entry name" value="4'-phosphopantetheinyl transferase domain"/>
    <property type="match status" value="1"/>
</dbReference>
<protein>
    <submittedName>
        <fullName evidence="1">Uncharacterized protein</fullName>
    </submittedName>
</protein>
<dbReference type="EMBL" id="LJCS01000053">
    <property type="protein sequence ID" value="KOY61044.1"/>
    <property type="molecule type" value="Genomic_DNA"/>
</dbReference>
<evidence type="ECO:0000313" key="1">
    <source>
        <dbReference type="EMBL" id="KOY61044.1"/>
    </source>
</evidence>
<reference evidence="1 2" key="1">
    <citation type="submission" date="2015-09" db="EMBL/GenBank/DDBJ databases">
        <title>Draft genome sequence and assembly of Photorhabdus sp. VMG, a bacterial symbiont associated with Heterorhabditis zealandica.</title>
        <authorList>
            <person name="Naidoo S."/>
            <person name="Featherston J."/>
            <person name="Mothupi B."/>
            <person name="Gray V.M."/>
        </authorList>
    </citation>
    <scope>NUCLEOTIDE SEQUENCE [LARGE SCALE GENOMIC DNA]</scope>
    <source>
        <strain evidence="1 2">VMG</strain>
    </source>
</reference>
<gene>
    <name evidence="1" type="ORF">AM629_16130</name>
</gene>
<organism evidence="1 2">
    <name type="scientific">Photorhabdus heterorhabditis</name>
    <dbReference type="NCBI Taxonomy" id="880156"/>
    <lineage>
        <taxon>Bacteria</taxon>
        <taxon>Pseudomonadati</taxon>
        <taxon>Pseudomonadota</taxon>
        <taxon>Gammaproteobacteria</taxon>
        <taxon>Enterobacterales</taxon>
        <taxon>Morganellaceae</taxon>
        <taxon>Photorhabdus</taxon>
    </lineage>
</organism>
<dbReference type="InterPro" id="IPR037143">
    <property type="entry name" value="4-PPantetheinyl_Trfase_dom_sf"/>
</dbReference>
<evidence type="ECO:0000313" key="2">
    <source>
        <dbReference type="Proteomes" id="UP000037727"/>
    </source>
</evidence>
<name>A0ABR5K9F3_9GAMM</name>
<sequence length="136" mass="16002">LGELLHNILLGTINNVLIHYNHIYLADRRKRFIFRRVALYYVLNQYLSDYEIIIDDNGKPYIFTEEDLKYHFSLSASENYCAISFSSKEIGVDIEVIPSKIKTSEIIECFIKEHELEYMNDIMSEQLVEESLNKVS</sequence>
<feature type="non-terminal residue" evidence="1">
    <location>
        <position position="1"/>
    </location>
</feature>
<dbReference type="RefSeq" id="WP_200905772.1">
    <property type="nucleotide sequence ID" value="NZ_CAWMRL010000053.1"/>
</dbReference>